<dbReference type="KEGG" id="rhf:EUB48_07380"/>
<sequence>MKTLIRTIHRGHSRQGGVAAVEFALIASVFFMLLIGIMEMGRVLFYWNSAAEATRLGARMAVVCDLNAAEIKVRMQTMLSILPTNKIDIGYTPAGCDVTSCQSVTVSIGAGVPVTTFIPFVPLTLTLPPFSTTLPRESMLSTVGGIANPVCN</sequence>
<dbReference type="InterPro" id="IPR012495">
    <property type="entry name" value="TadE-like_dom"/>
</dbReference>
<reference evidence="3 4" key="1">
    <citation type="submission" date="2019-01" db="EMBL/GenBank/DDBJ databases">
        <title>Genomic insights into a novel species Rhodoferax sp.</title>
        <authorList>
            <person name="Jin L."/>
        </authorList>
    </citation>
    <scope>NUCLEOTIDE SEQUENCE [LARGE SCALE GENOMIC DNA]</scope>
    <source>
        <strain evidence="3 4">CHu59-6-5</strain>
    </source>
</reference>
<accession>A0A515D9Q0</accession>
<evidence type="ECO:0000313" key="3">
    <source>
        <dbReference type="EMBL" id="QDL37126.1"/>
    </source>
</evidence>
<dbReference type="OrthoDB" id="5397339at2"/>
<dbReference type="AlphaFoldDB" id="A0A515D9Q0"/>
<protein>
    <submittedName>
        <fullName evidence="3">Pilus assembly protein</fullName>
    </submittedName>
</protein>
<proteinExistence type="predicted"/>
<dbReference type="RefSeq" id="WP_142818293.1">
    <property type="nucleotide sequence ID" value="NZ_CP035503.1"/>
</dbReference>
<dbReference type="Pfam" id="PF07811">
    <property type="entry name" value="TadE"/>
    <property type="match status" value="1"/>
</dbReference>
<name>A0A515D9Q0_9BURK</name>
<keyword evidence="1" id="KW-0472">Membrane</keyword>
<evidence type="ECO:0000256" key="1">
    <source>
        <dbReference type="SAM" id="Phobius"/>
    </source>
</evidence>
<evidence type="ECO:0000259" key="2">
    <source>
        <dbReference type="Pfam" id="PF07811"/>
    </source>
</evidence>
<dbReference type="Proteomes" id="UP000316798">
    <property type="component" value="Chromosome"/>
</dbReference>
<keyword evidence="1" id="KW-0812">Transmembrane</keyword>
<feature type="domain" description="TadE-like" evidence="2">
    <location>
        <begin position="17"/>
        <end position="59"/>
    </location>
</feature>
<keyword evidence="1" id="KW-1133">Transmembrane helix</keyword>
<gene>
    <name evidence="3" type="ORF">EUB48_07380</name>
</gene>
<organism evidence="3 4">
    <name type="scientific">Rhodoferax sediminis</name>
    <dbReference type="NCBI Taxonomy" id="2509614"/>
    <lineage>
        <taxon>Bacteria</taxon>
        <taxon>Pseudomonadati</taxon>
        <taxon>Pseudomonadota</taxon>
        <taxon>Betaproteobacteria</taxon>
        <taxon>Burkholderiales</taxon>
        <taxon>Comamonadaceae</taxon>
        <taxon>Rhodoferax</taxon>
    </lineage>
</organism>
<evidence type="ECO:0000313" key="4">
    <source>
        <dbReference type="Proteomes" id="UP000316798"/>
    </source>
</evidence>
<feature type="transmembrane region" description="Helical" evidence="1">
    <location>
        <begin position="21"/>
        <end position="47"/>
    </location>
</feature>
<keyword evidence="4" id="KW-1185">Reference proteome</keyword>
<dbReference type="EMBL" id="CP035503">
    <property type="protein sequence ID" value="QDL37126.1"/>
    <property type="molecule type" value="Genomic_DNA"/>
</dbReference>